<evidence type="ECO:0000313" key="2">
    <source>
        <dbReference type="EMBL" id="KUM97203.1"/>
    </source>
</evidence>
<name>A0A117PXW0_9ACTN</name>
<protein>
    <submittedName>
        <fullName evidence="2">Uncharacterized protein</fullName>
    </submittedName>
</protein>
<dbReference type="RefSeq" id="WP_067136530.1">
    <property type="nucleotide sequence ID" value="NZ_JBFACD010000033.1"/>
</dbReference>
<dbReference type="Proteomes" id="UP000053127">
    <property type="component" value="Unassembled WGS sequence"/>
</dbReference>
<reference evidence="2 3" key="1">
    <citation type="submission" date="2015-10" db="EMBL/GenBank/DDBJ databases">
        <title>Draft genome sequence of Streptomyces yokosukanensis DSM 40224, type strain for the species Streptomyces yokosukanensis.</title>
        <authorList>
            <person name="Ruckert C."/>
            <person name="Winkler A."/>
            <person name="Kalinowski J."/>
            <person name="Kampfer P."/>
            <person name="Glaeser S."/>
        </authorList>
    </citation>
    <scope>NUCLEOTIDE SEQUENCE [LARGE SCALE GENOMIC DNA]</scope>
    <source>
        <strain evidence="2 3">DSM 40224</strain>
    </source>
</reference>
<feature type="region of interest" description="Disordered" evidence="1">
    <location>
        <begin position="36"/>
        <end position="60"/>
    </location>
</feature>
<accession>A0A117PXW0</accession>
<dbReference type="SUPFAM" id="SSF54637">
    <property type="entry name" value="Thioesterase/thiol ester dehydrase-isomerase"/>
    <property type="match status" value="1"/>
</dbReference>
<sequence length="272" mass="28658">MSPKAEAGGHQAGHARGTKRAALYAVLLTALLTVTAPSSDRDPPTARPARHGNHAAHDVTRTVHATRVAGDDLPPWSVSTIGADLQVLHPVARGDALIVTVTLTDAGSGAVTVTDTAGNIYRPAGQLMDGGRRLLLFALLDAKPLDTLDQITVRWPRATHAHTTVDAFRGITAAGPWGGSESLPHDRSDTESFGSGDLPLCTAGDLLFTAVSTPSNSAPQFEAPWRPLAEPQSPHYPLATAYRTITSTDRHCASQGTATPPWQNITLRLGRS</sequence>
<dbReference type="InterPro" id="IPR029069">
    <property type="entry name" value="HotDog_dom_sf"/>
</dbReference>
<proteinExistence type="predicted"/>
<dbReference type="EMBL" id="LMWN01000085">
    <property type="protein sequence ID" value="KUM97203.1"/>
    <property type="molecule type" value="Genomic_DNA"/>
</dbReference>
<keyword evidence="3" id="KW-1185">Reference proteome</keyword>
<dbReference type="AlphaFoldDB" id="A0A117PXW0"/>
<organism evidence="2 3">
    <name type="scientific">Streptomyces yokosukanensis</name>
    <dbReference type="NCBI Taxonomy" id="67386"/>
    <lineage>
        <taxon>Bacteria</taxon>
        <taxon>Bacillati</taxon>
        <taxon>Actinomycetota</taxon>
        <taxon>Actinomycetes</taxon>
        <taxon>Kitasatosporales</taxon>
        <taxon>Streptomycetaceae</taxon>
        <taxon>Streptomyces</taxon>
    </lineage>
</organism>
<gene>
    <name evidence="2" type="ORF">AQI95_42075</name>
</gene>
<comment type="caution">
    <text evidence="2">The sequence shown here is derived from an EMBL/GenBank/DDBJ whole genome shotgun (WGS) entry which is preliminary data.</text>
</comment>
<evidence type="ECO:0000313" key="3">
    <source>
        <dbReference type="Proteomes" id="UP000053127"/>
    </source>
</evidence>
<evidence type="ECO:0000256" key="1">
    <source>
        <dbReference type="SAM" id="MobiDB-lite"/>
    </source>
</evidence>